<protein>
    <recommendedName>
        <fullName evidence="4">Endonuclease/Exonuclease/phosphatase family protein</fullName>
    </recommendedName>
</protein>
<gene>
    <name evidence="2" type="ORF">SAMN06265379_102179</name>
</gene>
<organism evidence="2 3">
    <name type="scientific">Saccharicrinis carchari</name>
    <dbReference type="NCBI Taxonomy" id="1168039"/>
    <lineage>
        <taxon>Bacteria</taxon>
        <taxon>Pseudomonadati</taxon>
        <taxon>Bacteroidota</taxon>
        <taxon>Bacteroidia</taxon>
        <taxon>Marinilabiliales</taxon>
        <taxon>Marinilabiliaceae</taxon>
        <taxon>Saccharicrinis</taxon>
    </lineage>
</organism>
<accession>A0A521BX81</accession>
<feature type="chain" id="PRO_5022036515" description="Endonuclease/Exonuclease/phosphatase family protein" evidence="1">
    <location>
        <begin position="23"/>
        <end position="84"/>
    </location>
</feature>
<evidence type="ECO:0000313" key="3">
    <source>
        <dbReference type="Proteomes" id="UP000319040"/>
    </source>
</evidence>
<sequence length="84" mass="9240">MKKESVLLVTILLLLSPYVASKGTSFKSDHNPGHKAELRILTMNVLNSKMHEGWNDTGWNGAGCSRGEQVVKVMIKTKADIICV</sequence>
<dbReference type="EMBL" id="FXTB01000002">
    <property type="protein sequence ID" value="SMO51814.1"/>
    <property type="molecule type" value="Genomic_DNA"/>
</dbReference>
<dbReference type="AlphaFoldDB" id="A0A521BX81"/>
<feature type="signal peptide" evidence="1">
    <location>
        <begin position="1"/>
        <end position="22"/>
    </location>
</feature>
<name>A0A521BX81_SACCC</name>
<keyword evidence="3" id="KW-1185">Reference proteome</keyword>
<evidence type="ECO:0000313" key="2">
    <source>
        <dbReference type="EMBL" id="SMO51814.1"/>
    </source>
</evidence>
<evidence type="ECO:0008006" key="4">
    <source>
        <dbReference type="Google" id="ProtNLM"/>
    </source>
</evidence>
<evidence type="ECO:0000256" key="1">
    <source>
        <dbReference type="SAM" id="SignalP"/>
    </source>
</evidence>
<keyword evidence="1" id="KW-0732">Signal</keyword>
<reference evidence="2 3" key="1">
    <citation type="submission" date="2017-05" db="EMBL/GenBank/DDBJ databases">
        <authorList>
            <person name="Varghese N."/>
            <person name="Submissions S."/>
        </authorList>
    </citation>
    <scope>NUCLEOTIDE SEQUENCE [LARGE SCALE GENOMIC DNA]</scope>
    <source>
        <strain evidence="2 3">DSM 27040</strain>
    </source>
</reference>
<dbReference type="Proteomes" id="UP000319040">
    <property type="component" value="Unassembled WGS sequence"/>
</dbReference>
<proteinExistence type="predicted"/>